<sequence length="73" mass="8082">MSWHPGFIVWDEREMNDPGSANCLTCEDTRQEAVDAIEELFGYPAVIEDTATGILELYTPKAMCQPKSDGEGT</sequence>
<evidence type="ECO:0000313" key="1">
    <source>
        <dbReference type="EMBL" id="KKN69379.1"/>
    </source>
</evidence>
<dbReference type="AlphaFoldDB" id="A0A0F9SR62"/>
<proteinExistence type="predicted"/>
<accession>A0A0F9SR62</accession>
<gene>
    <name evidence="1" type="ORF">LCGC14_0441060</name>
</gene>
<comment type="caution">
    <text evidence="1">The sequence shown here is derived from an EMBL/GenBank/DDBJ whole genome shotgun (WGS) entry which is preliminary data.</text>
</comment>
<protein>
    <submittedName>
        <fullName evidence="1">Uncharacterized protein</fullName>
    </submittedName>
</protein>
<organism evidence="1">
    <name type="scientific">marine sediment metagenome</name>
    <dbReference type="NCBI Taxonomy" id="412755"/>
    <lineage>
        <taxon>unclassified sequences</taxon>
        <taxon>metagenomes</taxon>
        <taxon>ecological metagenomes</taxon>
    </lineage>
</organism>
<dbReference type="EMBL" id="LAZR01000427">
    <property type="protein sequence ID" value="KKN69379.1"/>
    <property type="molecule type" value="Genomic_DNA"/>
</dbReference>
<name>A0A0F9SR62_9ZZZZ</name>
<reference evidence="1" key="1">
    <citation type="journal article" date="2015" name="Nature">
        <title>Complex archaea that bridge the gap between prokaryotes and eukaryotes.</title>
        <authorList>
            <person name="Spang A."/>
            <person name="Saw J.H."/>
            <person name="Jorgensen S.L."/>
            <person name="Zaremba-Niedzwiedzka K."/>
            <person name="Martijn J."/>
            <person name="Lind A.E."/>
            <person name="van Eijk R."/>
            <person name="Schleper C."/>
            <person name="Guy L."/>
            <person name="Ettema T.J."/>
        </authorList>
    </citation>
    <scope>NUCLEOTIDE SEQUENCE</scope>
</reference>